<dbReference type="InterPro" id="IPR039377">
    <property type="entry name" value="Mn_catalase_dom"/>
</dbReference>
<evidence type="ECO:0000313" key="7">
    <source>
        <dbReference type="Proteomes" id="UP000077384"/>
    </source>
</evidence>
<evidence type="ECO:0000313" key="6">
    <source>
        <dbReference type="EMBL" id="OBR96619.1"/>
    </source>
</evidence>
<dbReference type="Gene3D" id="1.20.1260.10">
    <property type="match status" value="1"/>
</dbReference>
<organism evidence="5 7">
    <name type="scientific">Clostridium coskatii</name>
    <dbReference type="NCBI Taxonomy" id="1705578"/>
    <lineage>
        <taxon>Bacteria</taxon>
        <taxon>Bacillati</taxon>
        <taxon>Bacillota</taxon>
        <taxon>Clostridia</taxon>
        <taxon>Eubacteriales</taxon>
        <taxon>Clostridiaceae</taxon>
        <taxon>Clostridium</taxon>
    </lineage>
</organism>
<feature type="binding site" evidence="2">
    <location>
        <position position="136"/>
    </location>
    <ligand>
        <name>Mn(2+)</name>
        <dbReference type="ChEBI" id="CHEBI:29035"/>
        <label>1</label>
    </ligand>
</feature>
<dbReference type="AlphaFoldDB" id="A0A166TT76"/>
<dbReference type="InterPro" id="IPR007760">
    <property type="entry name" value="Mn_catalase"/>
</dbReference>
<keyword evidence="2" id="KW-0479">Metal-binding</keyword>
<dbReference type="GO" id="GO:0046872">
    <property type="term" value="F:metal ion binding"/>
    <property type="evidence" value="ECO:0007669"/>
    <property type="project" value="UniProtKB-KW"/>
</dbReference>
<gene>
    <name evidence="5" type="primary">ydbD_2</name>
    <name evidence="6" type="synonym">ydbD_1</name>
    <name evidence="6" type="ORF">CLCOS_07810</name>
    <name evidence="5" type="ORF">WX73_03627</name>
</gene>
<dbReference type="Proteomes" id="UP000093694">
    <property type="component" value="Unassembled WGS sequence"/>
</dbReference>
<dbReference type="EC" id="1.11.1.6" evidence="5 6"/>
<keyword evidence="3" id="KW-0106">Calcium</keyword>
<dbReference type="InterPro" id="IPR009078">
    <property type="entry name" value="Ferritin-like_SF"/>
</dbReference>
<feature type="binding site" evidence="3">
    <location>
        <position position="60"/>
    </location>
    <ligand>
        <name>Ca(2+)</name>
        <dbReference type="ChEBI" id="CHEBI:29108"/>
    </ligand>
</feature>
<dbReference type="InterPro" id="IPR012347">
    <property type="entry name" value="Ferritin-like"/>
</dbReference>
<feature type="binding site" evidence="2">
    <location>
        <position position="68"/>
    </location>
    <ligand>
        <name>Mn(2+)</name>
        <dbReference type="ChEBI" id="CHEBI:29035"/>
        <label>1</label>
    </ligand>
</feature>
<comment type="similarity">
    <text evidence="1">Belongs to the manganese catalase family.</text>
</comment>
<comment type="cofactor">
    <cofactor evidence="2">
        <name>Mn(2+)</name>
        <dbReference type="ChEBI" id="CHEBI:29035"/>
    </cofactor>
    <text evidence="2">Binds 2 manganese ions per subunit.</text>
</comment>
<comment type="cofactor">
    <cofactor evidence="3">
        <name>Ca(2+)</name>
        <dbReference type="ChEBI" id="CHEBI:29108"/>
    </cofactor>
    <text evidence="3">Binds 1 Ca(2+) ion per subunit.</text>
</comment>
<evidence type="ECO:0000256" key="3">
    <source>
        <dbReference type="PIRSR" id="PIRSR607760-2"/>
    </source>
</evidence>
<evidence type="ECO:0000313" key="8">
    <source>
        <dbReference type="Proteomes" id="UP000093694"/>
    </source>
</evidence>
<keyword evidence="8" id="KW-1185">Reference proteome</keyword>
<name>A0A166TT76_9CLOT</name>
<dbReference type="PATRIC" id="fig|1705578.3.peg.3620"/>
<feature type="binding site" evidence="2">
    <location>
        <position position="65"/>
    </location>
    <ligand>
        <name>Mn(2+)</name>
        <dbReference type="ChEBI" id="CHEBI:29035"/>
        <label>1</label>
    </ligand>
</feature>
<comment type="caution">
    <text evidence="5">The sequence shown here is derived from an EMBL/GenBank/DDBJ whole genome shotgun (WGS) entry which is preliminary data.</text>
</comment>
<evidence type="ECO:0000256" key="2">
    <source>
        <dbReference type="PIRSR" id="PIRSR607760-1"/>
    </source>
</evidence>
<keyword evidence="2" id="KW-0464">Manganese</keyword>
<dbReference type="SUPFAM" id="SSF47240">
    <property type="entry name" value="Ferritin-like"/>
    <property type="match status" value="1"/>
</dbReference>
<feature type="binding site" evidence="2">
    <location>
        <position position="169"/>
    </location>
    <ligand>
        <name>Mn(2+)</name>
        <dbReference type="ChEBI" id="CHEBI:29035"/>
        <label>1</label>
    </ligand>
</feature>
<dbReference type="CDD" id="cd01051">
    <property type="entry name" value="Mn_catalase"/>
    <property type="match status" value="1"/>
</dbReference>
<feature type="binding site" evidence="3">
    <location>
        <position position="202"/>
    </location>
    <ligand>
        <name>Ca(2+)</name>
        <dbReference type="ChEBI" id="CHEBI:29108"/>
    </ligand>
</feature>
<dbReference type="EMBL" id="LROR01000032">
    <property type="protein sequence ID" value="OBR96619.1"/>
    <property type="molecule type" value="Genomic_DNA"/>
</dbReference>
<proteinExistence type="inferred from homology"/>
<dbReference type="Pfam" id="PF05067">
    <property type="entry name" value="Mn_catalase"/>
    <property type="match status" value="1"/>
</dbReference>
<accession>A0A166TT76</accession>
<evidence type="ECO:0000313" key="5">
    <source>
        <dbReference type="EMBL" id="OAA94057.1"/>
    </source>
</evidence>
<feature type="binding site" evidence="2">
    <location>
        <position position="35"/>
    </location>
    <ligand>
        <name>Mn(2+)</name>
        <dbReference type="ChEBI" id="CHEBI:29035"/>
        <label>1</label>
    </ligand>
</feature>
<sequence>MFKHEKPLLKEVKVEKPNPQYAVLMQEQLGGGNGELKAAMQYLSQSFRVNDPAIKDLFLDIGSEELSHMEMVAQTVNLLNGHSVDFNSVGSGEIETHVLGGLAPVLMNSSGEPWTANYVTVTGDLVADLLSNIASEQRAKVVYEYLYRQINDKYVRETIDFLLNREEAHNALFREALNNVKSTGSNKDFGVTQDSKLYFDLSTPGRYYGDPNPTEPSFANPKREQELTGKH</sequence>
<keyword evidence="5" id="KW-0575">Peroxidase</keyword>
<dbReference type="Proteomes" id="UP000077384">
    <property type="component" value="Unassembled WGS sequence"/>
</dbReference>
<protein>
    <submittedName>
        <fullName evidence="5 6">Manganese catalase</fullName>
        <ecNumber evidence="5 6">1.11.1.6</ecNumber>
    </submittedName>
</protein>
<keyword evidence="5" id="KW-0560">Oxidoreductase</keyword>
<evidence type="ECO:0000256" key="1">
    <source>
        <dbReference type="ARBA" id="ARBA00007644"/>
    </source>
</evidence>
<reference evidence="5 7" key="1">
    <citation type="journal article" date="2015" name="Biotechnol. Bioeng.">
        <title>Genome sequence and phenotypic characterization of Caulobacter segnis.</title>
        <authorList>
            <person name="Patel S."/>
            <person name="Fletcher B."/>
            <person name="Scott D.C."/>
            <person name="Ely B."/>
        </authorList>
    </citation>
    <scope>NUCLEOTIDE SEQUENCE [LARGE SCALE GENOMIC DNA]</scope>
    <source>
        <strain evidence="5 7">PS02</strain>
    </source>
</reference>
<dbReference type="EMBL" id="LITQ01000008">
    <property type="protein sequence ID" value="OAA94057.1"/>
    <property type="molecule type" value="Genomic_DNA"/>
</dbReference>
<reference evidence="6 8" key="2">
    <citation type="journal article" date="2016" name="Front. Microbiol.">
        <title>Industrial Acetogenic Biocatalysts: A Comparative Metabolic and Genomic Analysis.</title>
        <authorList>
            <person name="Bengelsdorf F."/>
            <person name="Poehlein A."/>
            <person name="Sonja S."/>
            <person name="Erz C."/>
            <person name="Hummel T."/>
            <person name="Hoffmeister S."/>
            <person name="Daniel R."/>
            <person name="Durre P."/>
        </authorList>
    </citation>
    <scope>NUCLEOTIDE SEQUENCE [LARGE SCALE GENOMIC DNA]</scope>
    <source>
        <strain evidence="6 8">PTA-10522</strain>
    </source>
</reference>
<dbReference type="RefSeq" id="WP_013238516.1">
    <property type="nucleotide sequence ID" value="NZ_LITQ01000008.1"/>
</dbReference>
<feature type="binding site" evidence="3">
    <location>
        <position position="56"/>
    </location>
    <ligand>
        <name>Ca(2+)</name>
        <dbReference type="ChEBI" id="CHEBI:29108"/>
    </ligand>
</feature>
<evidence type="ECO:0000256" key="4">
    <source>
        <dbReference type="SAM" id="MobiDB-lite"/>
    </source>
</evidence>
<feature type="compositionally biased region" description="Basic and acidic residues" evidence="4">
    <location>
        <begin position="221"/>
        <end position="231"/>
    </location>
</feature>
<feature type="region of interest" description="Disordered" evidence="4">
    <location>
        <begin position="204"/>
        <end position="231"/>
    </location>
</feature>
<dbReference type="GO" id="GO:0004096">
    <property type="term" value="F:catalase activity"/>
    <property type="evidence" value="ECO:0007669"/>
    <property type="project" value="UniProtKB-EC"/>
</dbReference>